<gene>
    <name evidence="6" type="ORF">C1I92_20520</name>
</gene>
<keyword evidence="7" id="KW-1185">Reference proteome</keyword>
<reference evidence="6 7" key="1">
    <citation type="submission" date="2018-01" db="EMBL/GenBank/DDBJ databases">
        <title>Draft genome sequence of Jiangella sp. GTF31.</title>
        <authorList>
            <person name="Sahin N."/>
            <person name="Ay H."/>
            <person name="Saygin H."/>
        </authorList>
    </citation>
    <scope>NUCLEOTIDE SEQUENCE [LARGE SCALE GENOMIC DNA]</scope>
    <source>
        <strain evidence="6 7">GTF31</strain>
    </source>
</reference>
<dbReference type="Gene3D" id="1.10.357.10">
    <property type="entry name" value="Tetracycline Repressor, domain 2"/>
    <property type="match status" value="1"/>
</dbReference>
<dbReference type="PANTHER" id="PTHR30055:SF234">
    <property type="entry name" value="HTH-TYPE TRANSCRIPTIONAL REGULATOR BETI"/>
    <property type="match status" value="1"/>
</dbReference>
<dbReference type="EMBL" id="POTW01000055">
    <property type="protein sequence ID" value="PZF81602.1"/>
    <property type="molecule type" value="Genomic_DNA"/>
</dbReference>
<name>A0A2W2B6B1_9ACTN</name>
<dbReference type="GO" id="GO:0000976">
    <property type="term" value="F:transcription cis-regulatory region binding"/>
    <property type="evidence" value="ECO:0007669"/>
    <property type="project" value="TreeGrafter"/>
</dbReference>
<keyword evidence="3" id="KW-0804">Transcription</keyword>
<dbReference type="InterPro" id="IPR009057">
    <property type="entry name" value="Homeodomain-like_sf"/>
</dbReference>
<dbReference type="Proteomes" id="UP000248764">
    <property type="component" value="Unassembled WGS sequence"/>
</dbReference>
<sequence>MAEVRSTAPQRRADAVAAAMRVIADHGLTTAAMQRVADEIGVSQPYVFRLFGSKQGLLLACVDEVGARVRTTFRAAAAAQPGDPLTAMGAGFRELLAGGVTGGLWLQASAVARHDEVVAARCRDVIAILLDEAARLTGAGPDDLARFLADGSLVVLLQAIGVDLSGGTRTAVGTLLPGTVTP</sequence>
<comment type="caution">
    <text evidence="6">The sequence shown here is derived from an EMBL/GenBank/DDBJ whole genome shotgun (WGS) entry which is preliminary data.</text>
</comment>
<evidence type="ECO:0000313" key="7">
    <source>
        <dbReference type="Proteomes" id="UP000248764"/>
    </source>
</evidence>
<dbReference type="SUPFAM" id="SSF46689">
    <property type="entry name" value="Homeodomain-like"/>
    <property type="match status" value="1"/>
</dbReference>
<evidence type="ECO:0000256" key="1">
    <source>
        <dbReference type="ARBA" id="ARBA00023015"/>
    </source>
</evidence>
<dbReference type="RefSeq" id="WP_111256538.1">
    <property type="nucleotide sequence ID" value="NZ_POTW01000055.1"/>
</dbReference>
<dbReference type="InterPro" id="IPR001647">
    <property type="entry name" value="HTH_TetR"/>
</dbReference>
<dbReference type="AlphaFoldDB" id="A0A2W2B6B1"/>
<evidence type="ECO:0000256" key="3">
    <source>
        <dbReference type="ARBA" id="ARBA00023163"/>
    </source>
</evidence>
<dbReference type="Pfam" id="PF00440">
    <property type="entry name" value="TetR_N"/>
    <property type="match status" value="1"/>
</dbReference>
<keyword evidence="2 4" id="KW-0238">DNA-binding</keyword>
<dbReference type="PROSITE" id="PS50977">
    <property type="entry name" value="HTH_TETR_2"/>
    <property type="match status" value="1"/>
</dbReference>
<dbReference type="PRINTS" id="PR00455">
    <property type="entry name" value="HTHTETR"/>
</dbReference>
<feature type="domain" description="HTH tetR-type" evidence="5">
    <location>
        <begin position="9"/>
        <end position="69"/>
    </location>
</feature>
<accession>A0A2W2B6B1</accession>
<evidence type="ECO:0000259" key="5">
    <source>
        <dbReference type="PROSITE" id="PS50977"/>
    </source>
</evidence>
<evidence type="ECO:0000313" key="6">
    <source>
        <dbReference type="EMBL" id="PZF81602.1"/>
    </source>
</evidence>
<keyword evidence="1" id="KW-0805">Transcription regulation</keyword>
<dbReference type="InterPro" id="IPR050109">
    <property type="entry name" value="HTH-type_TetR-like_transc_reg"/>
</dbReference>
<protein>
    <submittedName>
        <fullName evidence="6">TetR family transcriptional regulator</fullName>
    </submittedName>
</protein>
<dbReference type="GO" id="GO:0003700">
    <property type="term" value="F:DNA-binding transcription factor activity"/>
    <property type="evidence" value="ECO:0007669"/>
    <property type="project" value="TreeGrafter"/>
</dbReference>
<evidence type="ECO:0000256" key="2">
    <source>
        <dbReference type="ARBA" id="ARBA00023125"/>
    </source>
</evidence>
<proteinExistence type="predicted"/>
<feature type="DNA-binding region" description="H-T-H motif" evidence="4">
    <location>
        <begin position="32"/>
        <end position="51"/>
    </location>
</feature>
<organism evidence="6 7">
    <name type="scientific">Jiangella anatolica</name>
    <dbReference type="NCBI Taxonomy" id="2670374"/>
    <lineage>
        <taxon>Bacteria</taxon>
        <taxon>Bacillati</taxon>
        <taxon>Actinomycetota</taxon>
        <taxon>Actinomycetes</taxon>
        <taxon>Jiangellales</taxon>
        <taxon>Jiangellaceae</taxon>
        <taxon>Jiangella</taxon>
    </lineage>
</organism>
<dbReference type="PANTHER" id="PTHR30055">
    <property type="entry name" value="HTH-TYPE TRANSCRIPTIONAL REGULATOR RUTR"/>
    <property type="match status" value="1"/>
</dbReference>
<evidence type="ECO:0000256" key="4">
    <source>
        <dbReference type="PROSITE-ProRule" id="PRU00335"/>
    </source>
</evidence>